<dbReference type="OrthoDB" id="9811902at2"/>
<name>A0A369QM74_9BACT</name>
<dbReference type="PANTHER" id="PTHR12526:SF638">
    <property type="entry name" value="SPORE COAT PROTEIN SA"/>
    <property type="match status" value="1"/>
</dbReference>
<evidence type="ECO:0000313" key="2">
    <source>
        <dbReference type="EMBL" id="RDC66031.1"/>
    </source>
</evidence>
<dbReference type="EMBL" id="QASA01000001">
    <property type="protein sequence ID" value="RDC66031.1"/>
    <property type="molecule type" value="Genomic_DNA"/>
</dbReference>
<sequence>MKIVYFYQYFGTPKGGWSTRVYEMTKRWVAAGHEVTVVTSPYDKSDLPVGKGLISKYNFEGIQVIAINLLQSNKHHVLKRLFTFCAFSLISIFYSLKLKCDVVIASSGPITIGLPGLTARYLRGKNLVFEVRDLWPEGAIQLGFMKSNWMKSIAYGFEKICYRASSLIVACSDGMRDSIKTRYPETNVLVIPNASDVELFQQPIELTLPEWAQEKCVFVYTGSLGLMDDCQQIIMAALELKRRGNNQVKIVMIGEGAEKKYLQEFCVKNALDNVHFLGLIPKTQVIGWLQKAYGAFVVFKNLEVLQTSSPNKMFDAFAAGVPIIQSTQGWIKQTLQKHNAGITVLPDEPAIFADAIEYLVNNPLVRNQMAANSLSLAQNYFNRNKLANDFLNAMVLLNNKHR</sequence>
<dbReference type="CDD" id="cd03794">
    <property type="entry name" value="GT4_WbuB-like"/>
    <property type="match status" value="1"/>
</dbReference>
<dbReference type="SUPFAM" id="SSF53756">
    <property type="entry name" value="UDP-Glycosyltransferase/glycogen phosphorylase"/>
    <property type="match status" value="1"/>
</dbReference>
<comment type="caution">
    <text evidence="2">The sequence shown here is derived from an EMBL/GenBank/DDBJ whole genome shotgun (WGS) entry which is preliminary data.</text>
</comment>
<dbReference type="RefSeq" id="WP_115374951.1">
    <property type="nucleotide sequence ID" value="NZ_QASA01000001.1"/>
</dbReference>
<dbReference type="AlphaFoldDB" id="A0A369QM74"/>
<organism evidence="2 3">
    <name type="scientific">Adhaeribacter pallidiroseus</name>
    <dbReference type="NCBI Taxonomy" id="2072847"/>
    <lineage>
        <taxon>Bacteria</taxon>
        <taxon>Pseudomonadati</taxon>
        <taxon>Bacteroidota</taxon>
        <taxon>Cytophagia</taxon>
        <taxon>Cytophagales</taxon>
        <taxon>Hymenobacteraceae</taxon>
        <taxon>Adhaeribacter</taxon>
    </lineage>
</organism>
<dbReference type="GO" id="GO:0016757">
    <property type="term" value="F:glycosyltransferase activity"/>
    <property type="evidence" value="ECO:0007669"/>
    <property type="project" value="TreeGrafter"/>
</dbReference>
<evidence type="ECO:0000259" key="1">
    <source>
        <dbReference type="Pfam" id="PF13439"/>
    </source>
</evidence>
<protein>
    <recommendedName>
        <fullName evidence="1">Glycosyltransferase subfamily 4-like N-terminal domain-containing protein</fullName>
    </recommendedName>
</protein>
<dbReference type="PANTHER" id="PTHR12526">
    <property type="entry name" value="GLYCOSYLTRANSFERASE"/>
    <property type="match status" value="1"/>
</dbReference>
<dbReference type="Proteomes" id="UP000253919">
    <property type="component" value="Unassembled WGS sequence"/>
</dbReference>
<feature type="domain" description="Glycosyltransferase subfamily 4-like N-terminal" evidence="1">
    <location>
        <begin position="15"/>
        <end position="198"/>
    </location>
</feature>
<dbReference type="Pfam" id="PF13692">
    <property type="entry name" value="Glyco_trans_1_4"/>
    <property type="match status" value="1"/>
</dbReference>
<dbReference type="Pfam" id="PF13439">
    <property type="entry name" value="Glyco_transf_4"/>
    <property type="match status" value="1"/>
</dbReference>
<proteinExistence type="predicted"/>
<dbReference type="InterPro" id="IPR028098">
    <property type="entry name" value="Glyco_trans_4-like_N"/>
</dbReference>
<dbReference type="Gene3D" id="3.40.50.2000">
    <property type="entry name" value="Glycogen Phosphorylase B"/>
    <property type="match status" value="2"/>
</dbReference>
<gene>
    <name evidence="2" type="ORF">AHMF7616_04662</name>
</gene>
<accession>A0A369QM74</accession>
<reference evidence="2 3" key="1">
    <citation type="submission" date="2018-04" db="EMBL/GenBank/DDBJ databases">
        <title>Adhaeribacter sp. HMF7616 genome sequencing and assembly.</title>
        <authorList>
            <person name="Kang H."/>
            <person name="Kang J."/>
            <person name="Cha I."/>
            <person name="Kim H."/>
            <person name="Joh K."/>
        </authorList>
    </citation>
    <scope>NUCLEOTIDE SEQUENCE [LARGE SCALE GENOMIC DNA]</scope>
    <source>
        <strain evidence="2 3">HMF7616</strain>
    </source>
</reference>
<evidence type="ECO:0000313" key="3">
    <source>
        <dbReference type="Proteomes" id="UP000253919"/>
    </source>
</evidence>
<keyword evidence="3" id="KW-1185">Reference proteome</keyword>